<dbReference type="SUPFAM" id="SSF56300">
    <property type="entry name" value="Metallo-dependent phosphatases"/>
    <property type="match status" value="1"/>
</dbReference>
<dbReference type="AlphaFoldDB" id="A0A545SSQ1"/>
<sequence length="529" mass="59165">MGGSARLLIPVLKPELKLPLIPILILFSIALCLLPLPAAAQKSPERLPSHGVAVGDVTENNAVIWSRASAAAFMHATVSAEQSDKILRRYARVEADTDFTGKILFDQLRPGTRYRYRVWFSADRDSDGSQVYSAGHFKTAPPAAARVPVNFAWSGDLAGQNVCRDAREGFPIFNAINREPIDFFIGLGDMVYADGICTATGRYGNRQVPGHFQPAADLENFWAHWKYNREDTGLRKLLASLPYYAVWDDHEVVNDFGPHHDTRDDAPYTPGAALLPIGLQALLNYNPIREDPAAPHRLYRRIRWGRHLELFLLDNRQYRDANLDKDTRDGNKSMLGKTQLQWLLEGLEHSNATWKVIVSSVPISIPTGSPPELGRDSWANDDANSAPTATGIPQSATGFERELTVILKHLRTVNANALFITTDVHFASVFRYQPFADTPQFTVHEAVTGPLNAGLFPNRRFDTSFGTQRLFFYGPETVDSVKTWERARRWMNYGKIQIDKQGTLALVVADVDGKAVFQTRLQPRNADKK</sequence>
<proteinExistence type="predicted"/>
<dbReference type="Gene3D" id="3.60.21.70">
    <property type="entry name" value="PhoD-like phosphatase"/>
    <property type="match status" value="1"/>
</dbReference>
<feature type="domain" description="Phospholipase D N-terminal" evidence="2">
    <location>
        <begin position="50"/>
        <end position="139"/>
    </location>
</feature>
<dbReference type="Gene3D" id="2.60.40.380">
    <property type="entry name" value="Purple acid phosphatase-like, N-terminal"/>
    <property type="match status" value="1"/>
</dbReference>
<dbReference type="PANTHER" id="PTHR43606:SF1">
    <property type="entry name" value="PHOD-LIKE PHOSPHATASE METALLOPHOSPHATASE DOMAIN-CONTAINING PROTEIN"/>
    <property type="match status" value="1"/>
</dbReference>
<dbReference type="Proteomes" id="UP000319732">
    <property type="component" value="Unassembled WGS sequence"/>
</dbReference>
<dbReference type="InterPro" id="IPR029052">
    <property type="entry name" value="Metallo-depent_PP-like"/>
</dbReference>
<dbReference type="CDD" id="cd07389">
    <property type="entry name" value="MPP_PhoD"/>
    <property type="match status" value="1"/>
</dbReference>
<dbReference type="PANTHER" id="PTHR43606">
    <property type="entry name" value="PHOSPHATASE, PUTATIVE (AFU_ORTHOLOGUE AFUA_6G08710)-RELATED"/>
    <property type="match status" value="1"/>
</dbReference>
<protein>
    <recommendedName>
        <fullName evidence="5">Alkaline phosphatase</fullName>
    </recommendedName>
</protein>
<name>A0A545SSQ1_9GAMM</name>
<dbReference type="InterPro" id="IPR032093">
    <property type="entry name" value="PhoD_N"/>
</dbReference>
<evidence type="ECO:0000259" key="2">
    <source>
        <dbReference type="Pfam" id="PF16655"/>
    </source>
</evidence>
<evidence type="ECO:0008006" key="5">
    <source>
        <dbReference type="Google" id="ProtNLM"/>
    </source>
</evidence>
<dbReference type="InterPro" id="IPR018946">
    <property type="entry name" value="PhoD-like_MPP"/>
</dbReference>
<dbReference type="Pfam" id="PF16655">
    <property type="entry name" value="PhoD_N"/>
    <property type="match status" value="1"/>
</dbReference>
<evidence type="ECO:0000259" key="1">
    <source>
        <dbReference type="Pfam" id="PF09423"/>
    </source>
</evidence>
<evidence type="ECO:0000313" key="3">
    <source>
        <dbReference type="EMBL" id="TQV67992.1"/>
    </source>
</evidence>
<gene>
    <name evidence="3" type="ORF">FKG94_24470</name>
</gene>
<evidence type="ECO:0000313" key="4">
    <source>
        <dbReference type="Proteomes" id="UP000319732"/>
    </source>
</evidence>
<dbReference type="EMBL" id="VHSG01000032">
    <property type="protein sequence ID" value="TQV67992.1"/>
    <property type="molecule type" value="Genomic_DNA"/>
</dbReference>
<organism evidence="3 4">
    <name type="scientific">Exilibacterium tricleocarpae</name>
    <dbReference type="NCBI Taxonomy" id="2591008"/>
    <lineage>
        <taxon>Bacteria</taxon>
        <taxon>Pseudomonadati</taxon>
        <taxon>Pseudomonadota</taxon>
        <taxon>Gammaproteobacteria</taxon>
        <taxon>Cellvibrionales</taxon>
        <taxon>Cellvibrionaceae</taxon>
        <taxon>Exilibacterium</taxon>
    </lineage>
</organism>
<dbReference type="Pfam" id="PF09423">
    <property type="entry name" value="PhoD"/>
    <property type="match status" value="1"/>
</dbReference>
<keyword evidence="4" id="KW-1185">Reference proteome</keyword>
<feature type="domain" description="PhoD-like phosphatase metallophosphatase" evidence="1">
    <location>
        <begin position="157"/>
        <end position="461"/>
    </location>
</feature>
<accession>A0A545SSQ1</accession>
<comment type="caution">
    <text evidence="3">The sequence shown here is derived from an EMBL/GenBank/DDBJ whole genome shotgun (WGS) entry which is preliminary data.</text>
</comment>
<dbReference type="InterPro" id="IPR038607">
    <property type="entry name" value="PhoD-like_sf"/>
</dbReference>
<dbReference type="RefSeq" id="WP_142929586.1">
    <property type="nucleotide sequence ID" value="NZ_ML660108.1"/>
</dbReference>
<reference evidence="3 4" key="1">
    <citation type="submission" date="2019-06" db="EMBL/GenBank/DDBJ databases">
        <title>Whole genome sequence for Cellvibrionaceae sp. R142.</title>
        <authorList>
            <person name="Wang G."/>
        </authorList>
    </citation>
    <scope>NUCLEOTIDE SEQUENCE [LARGE SCALE GENOMIC DNA]</scope>
    <source>
        <strain evidence="3 4">R142</strain>
    </source>
</reference>
<dbReference type="InterPro" id="IPR052900">
    <property type="entry name" value="Phospholipid_Metab_Enz"/>
</dbReference>
<dbReference type="OrthoDB" id="327733at2"/>